<name>A0ABD5Q682_9EURY</name>
<proteinExistence type="predicted"/>
<comment type="caution">
    <text evidence="3">The sequence shown here is derived from an EMBL/GenBank/DDBJ whole genome shotgun (WGS) entry which is preliminary data.</text>
</comment>
<dbReference type="SUPFAM" id="SSF101898">
    <property type="entry name" value="NHL repeat"/>
    <property type="match status" value="1"/>
</dbReference>
<dbReference type="Proteomes" id="UP001595945">
    <property type="component" value="Unassembled WGS sequence"/>
</dbReference>
<dbReference type="GeneID" id="73046695"/>
<dbReference type="InterPro" id="IPR011042">
    <property type="entry name" value="6-blade_b-propeller_TolB-like"/>
</dbReference>
<dbReference type="InterPro" id="IPR053143">
    <property type="entry name" value="Arylsulfate_ST"/>
</dbReference>
<keyword evidence="2" id="KW-0472">Membrane</keyword>
<feature type="compositionally biased region" description="Acidic residues" evidence="1">
    <location>
        <begin position="445"/>
        <end position="455"/>
    </location>
</feature>
<dbReference type="Pfam" id="PF14269">
    <property type="entry name" value="Arylsulfotran_2"/>
    <property type="match status" value="1"/>
</dbReference>
<organism evidence="3 4">
    <name type="scientific">Halorussus aquaticus</name>
    <dbReference type="NCBI Taxonomy" id="2953748"/>
    <lineage>
        <taxon>Archaea</taxon>
        <taxon>Methanobacteriati</taxon>
        <taxon>Methanobacteriota</taxon>
        <taxon>Stenosarchaea group</taxon>
        <taxon>Halobacteria</taxon>
        <taxon>Halobacteriales</taxon>
        <taxon>Haladaptataceae</taxon>
        <taxon>Halorussus</taxon>
    </lineage>
</organism>
<evidence type="ECO:0000256" key="1">
    <source>
        <dbReference type="SAM" id="MobiDB-lite"/>
    </source>
</evidence>
<evidence type="ECO:0000313" key="3">
    <source>
        <dbReference type="EMBL" id="MFC4826209.1"/>
    </source>
</evidence>
<sequence>MRTTSRRPLAVALAVLCSLSMVAPVVATPTTDSRSVASQGAPSPCAGTIDSPANGTTVISVQGFRFGKNGGKRPAKLVGVGPSGEIEWVHQSAQKYDVAWGYDVDKMDNGNLFVTATVKGHRTLVYEFDPRTQERVWSKTFDVADTHDADLINNGTEILVANMRNYNASAQRNDDRLFVYNRTTEEITWEWRFDDHYDPETLEENYTDDWTHVNDVDKIGDGLYLASPRNFDQAIVVNRSTNEIVMKLGEDGKKNILSEQHNPDYLESENGTPTLLVGDSENDRIVEYANPDGDLTNGEGWNRTWTLTGNLSWPRDADRLPSGNTLVTDSANHRVLEVTPEGEVVWEAYAPWLVYDAVRLPAGEHGGPTMTDLNATGTVELHGDTDRHANATALSRCHDVLQNISGLADGQGPTGQPTDGQTTDGQSTDERTSEGAMDDERTDAGEGDDANETTDTESAGVPGFGPLAALAALAVLVVGLGVARRR</sequence>
<dbReference type="InterPro" id="IPR039535">
    <property type="entry name" value="ASST-like"/>
</dbReference>
<dbReference type="RefSeq" id="WP_254268173.1">
    <property type="nucleotide sequence ID" value="NZ_CP100400.1"/>
</dbReference>
<dbReference type="Gene3D" id="2.120.10.30">
    <property type="entry name" value="TolB, C-terminal domain"/>
    <property type="match status" value="1"/>
</dbReference>
<keyword evidence="2" id="KW-0812">Transmembrane</keyword>
<feature type="compositionally biased region" description="Basic and acidic residues" evidence="1">
    <location>
        <begin position="428"/>
        <end position="444"/>
    </location>
</feature>
<accession>A0ABD5Q682</accession>
<dbReference type="PANTHER" id="PTHR35340:SF5">
    <property type="entry name" value="ASST-DOMAIN-CONTAINING PROTEIN"/>
    <property type="match status" value="1"/>
</dbReference>
<dbReference type="PANTHER" id="PTHR35340">
    <property type="entry name" value="PQQ ENZYME REPEAT PROTEIN-RELATED"/>
    <property type="match status" value="1"/>
</dbReference>
<gene>
    <name evidence="3" type="ORF">ACFO9K_18300</name>
</gene>
<feature type="region of interest" description="Disordered" evidence="1">
    <location>
        <begin position="30"/>
        <end position="52"/>
    </location>
</feature>
<dbReference type="EMBL" id="JBHSHT010000002">
    <property type="protein sequence ID" value="MFC4826209.1"/>
    <property type="molecule type" value="Genomic_DNA"/>
</dbReference>
<feature type="compositionally biased region" description="Polar residues" evidence="1">
    <location>
        <begin position="30"/>
        <end position="41"/>
    </location>
</feature>
<keyword evidence="2" id="KW-1133">Transmembrane helix</keyword>
<feature type="transmembrane region" description="Helical" evidence="2">
    <location>
        <begin position="463"/>
        <end position="483"/>
    </location>
</feature>
<feature type="compositionally biased region" description="Low complexity" evidence="1">
    <location>
        <begin position="410"/>
        <end position="426"/>
    </location>
</feature>
<evidence type="ECO:0000313" key="4">
    <source>
        <dbReference type="Proteomes" id="UP001595945"/>
    </source>
</evidence>
<dbReference type="AlphaFoldDB" id="A0ABD5Q682"/>
<keyword evidence="4" id="KW-1185">Reference proteome</keyword>
<feature type="region of interest" description="Disordered" evidence="1">
    <location>
        <begin position="405"/>
        <end position="460"/>
    </location>
</feature>
<reference evidence="3 4" key="1">
    <citation type="journal article" date="2019" name="Int. J. Syst. Evol. Microbiol.">
        <title>The Global Catalogue of Microorganisms (GCM) 10K type strain sequencing project: providing services to taxonomists for standard genome sequencing and annotation.</title>
        <authorList>
            <consortium name="The Broad Institute Genomics Platform"/>
            <consortium name="The Broad Institute Genome Sequencing Center for Infectious Disease"/>
            <person name="Wu L."/>
            <person name="Ma J."/>
        </authorList>
    </citation>
    <scope>NUCLEOTIDE SEQUENCE [LARGE SCALE GENOMIC DNA]</scope>
    <source>
        <strain evidence="3 4">XZYJ18</strain>
    </source>
</reference>
<evidence type="ECO:0000256" key="2">
    <source>
        <dbReference type="SAM" id="Phobius"/>
    </source>
</evidence>
<protein>
    <submittedName>
        <fullName evidence="3">Arylsulfotransferase family protein</fullName>
    </submittedName>
</protein>